<evidence type="ECO:0000313" key="2">
    <source>
        <dbReference type="EMBL" id="SKC20755.1"/>
    </source>
</evidence>
<dbReference type="OrthoDB" id="962708at2"/>
<proteinExistence type="predicted"/>
<evidence type="ECO:0000256" key="1">
    <source>
        <dbReference type="SAM" id="Phobius"/>
    </source>
</evidence>
<dbReference type="AlphaFoldDB" id="A0A1T5HJ93"/>
<name>A0A1T5HJ93_9BACT</name>
<dbReference type="Proteomes" id="UP000190897">
    <property type="component" value="Unassembled WGS sequence"/>
</dbReference>
<dbReference type="STRING" id="651661.SAMN05660293_05715"/>
<organism evidence="2 3">
    <name type="scientific">Dyadobacter psychrophilus</name>
    <dbReference type="NCBI Taxonomy" id="651661"/>
    <lineage>
        <taxon>Bacteria</taxon>
        <taxon>Pseudomonadati</taxon>
        <taxon>Bacteroidota</taxon>
        <taxon>Cytophagia</taxon>
        <taxon>Cytophagales</taxon>
        <taxon>Spirosomataceae</taxon>
        <taxon>Dyadobacter</taxon>
    </lineage>
</organism>
<keyword evidence="1" id="KW-1133">Transmembrane helix</keyword>
<keyword evidence="1" id="KW-0812">Transmembrane</keyword>
<gene>
    <name evidence="2" type="ORF">SAMN05660293_05715</name>
</gene>
<reference evidence="3" key="1">
    <citation type="submission" date="2017-02" db="EMBL/GenBank/DDBJ databases">
        <authorList>
            <person name="Varghese N."/>
            <person name="Submissions S."/>
        </authorList>
    </citation>
    <scope>NUCLEOTIDE SEQUENCE [LARGE SCALE GENOMIC DNA]</scope>
    <source>
        <strain evidence="3">DSM 22270</strain>
    </source>
</reference>
<evidence type="ECO:0000313" key="3">
    <source>
        <dbReference type="Proteomes" id="UP000190897"/>
    </source>
</evidence>
<protein>
    <submittedName>
        <fullName evidence="2">Uncharacterized protein</fullName>
    </submittedName>
</protein>
<accession>A0A1T5HJ93</accession>
<keyword evidence="3" id="KW-1185">Reference proteome</keyword>
<dbReference type="EMBL" id="FUZA01000020">
    <property type="protein sequence ID" value="SKC20755.1"/>
    <property type="molecule type" value="Genomic_DNA"/>
</dbReference>
<feature type="transmembrane region" description="Helical" evidence="1">
    <location>
        <begin position="43"/>
        <end position="63"/>
    </location>
</feature>
<dbReference type="RefSeq" id="WP_082218128.1">
    <property type="nucleotide sequence ID" value="NZ_FUZA01000020.1"/>
</dbReference>
<keyword evidence="1" id="KW-0472">Membrane</keyword>
<sequence>MKSEDLSYKIRELTDTSVEADLDWDSDKFWNLYLARKRRRKRLVLLSYSIAAMVIFAVAYIVFTADSINRYNDINSRVSSIPKVKKPVPVSKSEASYLVFSNSKPQKPIAAQARVFIRKPVKLSHNRSNDHERFVQQSTPVMEKGNDELPSLLQMFEQAQQERELRNLRVQLENQANYNSFWLTVNQHLIANKLNNDPLHYARY</sequence>